<dbReference type="Proteomes" id="UP000002601">
    <property type="component" value="Chromosome"/>
</dbReference>
<reference evidence="1 2" key="1">
    <citation type="submission" date="2009-06" db="EMBL/GenBank/DDBJ databases">
        <title>Complete sequence of Desulfovibrio salexigens DSM 2638.</title>
        <authorList>
            <consortium name="US DOE Joint Genome Institute"/>
            <person name="Lucas S."/>
            <person name="Copeland A."/>
            <person name="Lapidus A."/>
            <person name="Glavina del Rio T."/>
            <person name="Tice H."/>
            <person name="Bruce D."/>
            <person name="Goodwin L."/>
            <person name="Pitluck S."/>
            <person name="Munk A.C."/>
            <person name="Brettin T."/>
            <person name="Detter J.C."/>
            <person name="Han C."/>
            <person name="Tapia R."/>
            <person name="Larimer F."/>
            <person name="Land M."/>
            <person name="Hauser L."/>
            <person name="Kyrpides N."/>
            <person name="Anderson I."/>
            <person name="Wall J.D."/>
            <person name="Arkin A.P."/>
            <person name="Dehal P."/>
            <person name="Chivian D."/>
            <person name="Giles B."/>
            <person name="Hazen T.C."/>
        </authorList>
    </citation>
    <scope>NUCLEOTIDE SEQUENCE [LARGE SCALE GENOMIC DNA]</scope>
    <source>
        <strain evidence="2">ATCC 14822 / DSM 2638 / NCIMB 8403 / VKM B-1763</strain>
    </source>
</reference>
<dbReference type="AlphaFoldDB" id="C6BX10"/>
<evidence type="ECO:0000313" key="1">
    <source>
        <dbReference type="EMBL" id="ACS78490.1"/>
    </source>
</evidence>
<gene>
    <name evidence="1" type="ordered locus">Desal_0423</name>
</gene>
<dbReference type="OrthoDB" id="1523296at2"/>
<dbReference type="PANTHER" id="PTHR35564">
    <property type="match status" value="1"/>
</dbReference>
<dbReference type="Pfam" id="PF06996">
    <property type="entry name" value="T6SS_TssG"/>
    <property type="match status" value="1"/>
</dbReference>
<accession>C6BX10</accession>
<keyword evidence="2" id="KW-1185">Reference proteome</keyword>
<dbReference type="NCBIfam" id="TIGR03347">
    <property type="entry name" value="VI_chp_1"/>
    <property type="match status" value="1"/>
</dbReference>
<protein>
    <submittedName>
        <fullName evidence="1">Type VI secretion protein, VC_A0111 family</fullName>
    </submittedName>
</protein>
<sequence length="346" mass="39409">MDCDDRKPSSSVTGNLFNTPTGYSFFQAIRLLRLHSHHCTGKELEEFFRDHLRVRPQLSLGFPATDLTDIEQEEGEDGDLYHLEATFLGLYGASSPLPVFYTEELLSEASEDKSVTRDFLNIVNNNAYIQFFRAWSRSRLMIKAVDEQDHSWLERLDSLLGYGHYKAFSHVPPECRRYRHIGLLTQYPRSALGLETLLKDSLQHAKIHVEQCVLRKVKIPEDQRFCLGESSNTLGERSWVGEELEDRNSKFAVHLQGLDSARYHRLLPGAEGGDKLDNLVRGYLVEPFKYDLVLEMKPGEANTAVLGGDKWSGLGCDTWVFAGDHLEYAKASFPNKGGHIHERYEA</sequence>
<dbReference type="InterPro" id="IPR010732">
    <property type="entry name" value="T6SS_TssG-like"/>
</dbReference>
<dbReference type="EMBL" id="CP001649">
    <property type="protein sequence ID" value="ACS78490.1"/>
    <property type="molecule type" value="Genomic_DNA"/>
</dbReference>
<dbReference type="eggNOG" id="COG3520">
    <property type="taxonomic scope" value="Bacteria"/>
</dbReference>
<dbReference type="STRING" id="526222.Desal_0423"/>
<dbReference type="HOGENOM" id="CLU_048238_0_1_7"/>
<organism evidence="1 2">
    <name type="scientific">Maridesulfovibrio salexigens (strain ATCC 14822 / DSM 2638 / NCIMB 8403 / VKM B-1763)</name>
    <name type="common">Desulfovibrio salexigens</name>
    <dbReference type="NCBI Taxonomy" id="526222"/>
    <lineage>
        <taxon>Bacteria</taxon>
        <taxon>Pseudomonadati</taxon>
        <taxon>Thermodesulfobacteriota</taxon>
        <taxon>Desulfovibrionia</taxon>
        <taxon>Desulfovibrionales</taxon>
        <taxon>Desulfovibrionaceae</taxon>
        <taxon>Maridesulfovibrio</taxon>
    </lineage>
</organism>
<dbReference type="PANTHER" id="PTHR35564:SF3">
    <property type="entry name" value="TYPE VI SECRETION SYSTEM BASEPLATE SUBUNIT TSSG"/>
    <property type="match status" value="1"/>
</dbReference>
<name>C6BX10_MARSD</name>
<dbReference type="KEGG" id="dsa:Desal_0423"/>
<evidence type="ECO:0000313" key="2">
    <source>
        <dbReference type="Proteomes" id="UP000002601"/>
    </source>
</evidence>
<dbReference type="RefSeq" id="WP_012766016.1">
    <property type="nucleotide sequence ID" value="NC_012881.1"/>
</dbReference>
<proteinExistence type="predicted"/>